<dbReference type="Proteomes" id="UP000176629">
    <property type="component" value="Unassembled WGS sequence"/>
</dbReference>
<proteinExistence type="predicted"/>
<dbReference type="InterPro" id="IPR048846">
    <property type="entry name" value="PaaX-like_central"/>
</dbReference>
<evidence type="ECO:0000313" key="3">
    <source>
        <dbReference type="Proteomes" id="UP000176629"/>
    </source>
</evidence>
<dbReference type="AlphaFoldDB" id="A0A1F6XL97"/>
<dbReference type="Pfam" id="PF20803">
    <property type="entry name" value="PaaX_M"/>
    <property type="match status" value="1"/>
</dbReference>
<name>A0A1F6XL97_9BACT</name>
<organism evidence="2 3">
    <name type="scientific">Candidatus Nomurabacteria bacterium RIFCSPLOWO2_01_FULL_40_18</name>
    <dbReference type="NCBI Taxonomy" id="1801773"/>
    <lineage>
        <taxon>Bacteria</taxon>
        <taxon>Candidatus Nomuraibacteriota</taxon>
    </lineage>
</organism>
<feature type="domain" description="Transcriptional repressor PaaX-like central Cas2-like" evidence="1">
    <location>
        <begin position="63"/>
        <end position="125"/>
    </location>
</feature>
<reference evidence="2 3" key="1">
    <citation type="journal article" date="2016" name="Nat. Commun.">
        <title>Thousands of microbial genomes shed light on interconnected biogeochemical processes in an aquifer system.</title>
        <authorList>
            <person name="Anantharaman K."/>
            <person name="Brown C.T."/>
            <person name="Hug L.A."/>
            <person name="Sharon I."/>
            <person name="Castelle C.J."/>
            <person name="Probst A.J."/>
            <person name="Thomas B.C."/>
            <person name="Singh A."/>
            <person name="Wilkins M.J."/>
            <person name="Karaoz U."/>
            <person name="Brodie E.L."/>
            <person name="Williams K.H."/>
            <person name="Hubbard S.S."/>
            <person name="Banfield J.F."/>
        </authorList>
    </citation>
    <scope>NUCLEOTIDE SEQUENCE [LARGE SCALE GENOMIC DNA]</scope>
</reference>
<dbReference type="STRING" id="1801773.A3A03_02705"/>
<accession>A0A1F6XL97</accession>
<gene>
    <name evidence="2" type="ORF">A3A03_02705</name>
</gene>
<comment type="caution">
    <text evidence="2">The sequence shown here is derived from an EMBL/GenBank/DDBJ whole genome shotgun (WGS) entry which is preliminary data.</text>
</comment>
<protein>
    <recommendedName>
        <fullName evidence="1">Transcriptional repressor PaaX-like central Cas2-like domain-containing protein</fullName>
    </recommendedName>
</protein>
<dbReference type="EMBL" id="MFUX01000011">
    <property type="protein sequence ID" value="OGI94768.1"/>
    <property type="molecule type" value="Genomic_DNA"/>
</dbReference>
<evidence type="ECO:0000259" key="1">
    <source>
        <dbReference type="Pfam" id="PF20803"/>
    </source>
</evidence>
<sequence>MRARQQGLNNTAFRQQIYRLHKKGIIKSDGDYIYICREELLNFSAKRNSIIKDVFPAKTEKVLISFDIPETKKKVRDWLRNQIKYWDFEMIHKSLWVGNGPLPKEFNERLRQLSINNNVRVFKVRKTP</sequence>
<evidence type="ECO:0000313" key="2">
    <source>
        <dbReference type="EMBL" id="OGI94768.1"/>
    </source>
</evidence>